<evidence type="ECO:0000313" key="3">
    <source>
        <dbReference type="EMBL" id="ADI90261.1"/>
    </source>
</evidence>
<sequence length="122" mass="13302">MVMKKIFLTTFTGLALLGSNAVLAKPDATLIKEATKNVVTVSKAKTLADESGVTLTGTIVKHIAGDHFEFKDATGSIVIDIDDDLWKPLQLKAGDKVRVVGEVDTHRVKPTDIEIFKIERIK</sequence>
<reference evidence="3 4" key="1">
    <citation type="journal article" date="2010" name="J. Bacteriol.">
        <title>Complete genome sequence of the diesel-degrading Acinetobacter sp. strain DR1.</title>
        <authorList>
            <person name="Jung J."/>
            <person name="Baek J.H."/>
            <person name="Park W."/>
        </authorList>
    </citation>
    <scope>NUCLEOTIDE SEQUENCE [LARGE SCALE GENOMIC DNA]</scope>
    <source>
        <strain evidence="4">JCM 16667 / KCTC 23045 / DR1</strain>
    </source>
</reference>
<proteinExistence type="predicted"/>
<dbReference type="AlphaFoldDB" id="A0AAN0P7G0"/>
<dbReference type="KEGG" id="acd:AOLE_06840"/>
<accession>A0AAN0P7G0</accession>
<gene>
    <name evidence="3" type="ordered locus">AOLE_06840</name>
</gene>
<dbReference type="SUPFAM" id="SSF101756">
    <property type="entry name" value="Hypothetical protein YgiW"/>
    <property type="match status" value="1"/>
</dbReference>
<feature type="chain" id="PRO_5042963929" description="DNA-binding protein" evidence="2">
    <location>
        <begin position="25"/>
        <end position="122"/>
    </location>
</feature>
<organism evidence="3 4">
    <name type="scientific">Acinetobacter oleivorans (strain JCM 16667 / KCTC 23045 / DR1)</name>
    <dbReference type="NCBI Taxonomy" id="436717"/>
    <lineage>
        <taxon>Bacteria</taxon>
        <taxon>Pseudomonadati</taxon>
        <taxon>Pseudomonadota</taxon>
        <taxon>Gammaproteobacteria</taxon>
        <taxon>Moraxellales</taxon>
        <taxon>Moraxellaceae</taxon>
        <taxon>Acinetobacter</taxon>
    </lineage>
</organism>
<dbReference type="Pfam" id="PF04076">
    <property type="entry name" value="BOF"/>
    <property type="match status" value="1"/>
</dbReference>
<dbReference type="PANTHER" id="PTHR36571">
    <property type="entry name" value="PROTEIN YGIW"/>
    <property type="match status" value="1"/>
</dbReference>
<dbReference type="Proteomes" id="UP000000392">
    <property type="component" value="Chromosome"/>
</dbReference>
<dbReference type="Gene3D" id="2.40.50.200">
    <property type="entry name" value="Bacterial OB-fold"/>
    <property type="match status" value="1"/>
</dbReference>
<name>A0AAN0P7G0_ACISD</name>
<evidence type="ECO:0008006" key="5">
    <source>
        <dbReference type="Google" id="ProtNLM"/>
    </source>
</evidence>
<evidence type="ECO:0000313" key="4">
    <source>
        <dbReference type="Proteomes" id="UP000000392"/>
    </source>
</evidence>
<feature type="signal peptide" evidence="2">
    <location>
        <begin position="1"/>
        <end position="24"/>
    </location>
</feature>
<dbReference type="NCBIfam" id="NF033674">
    <property type="entry name" value="stress_OB_fold"/>
    <property type="match status" value="1"/>
</dbReference>
<dbReference type="InterPro" id="IPR036700">
    <property type="entry name" value="BOBF_sf"/>
</dbReference>
<keyword evidence="1 2" id="KW-0732">Signal</keyword>
<protein>
    <recommendedName>
        <fullName evidence="5">DNA-binding protein</fullName>
    </recommendedName>
</protein>
<dbReference type="PANTHER" id="PTHR36571:SF1">
    <property type="entry name" value="PROTEIN YGIW"/>
    <property type="match status" value="1"/>
</dbReference>
<dbReference type="InterPro" id="IPR005220">
    <property type="entry name" value="CarO-like"/>
</dbReference>
<dbReference type="EMBL" id="CP002080">
    <property type="protein sequence ID" value="ADI90261.1"/>
    <property type="molecule type" value="Genomic_DNA"/>
</dbReference>
<evidence type="ECO:0000256" key="2">
    <source>
        <dbReference type="SAM" id="SignalP"/>
    </source>
</evidence>
<evidence type="ECO:0000256" key="1">
    <source>
        <dbReference type="ARBA" id="ARBA00022729"/>
    </source>
</evidence>